<dbReference type="Pfam" id="PF00743">
    <property type="entry name" value="FMO-like"/>
    <property type="match status" value="1"/>
</dbReference>
<dbReference type="SUPFAM" id="SSF51905">
    <property type="entry name" value="FAD/NAD(P)-binding domain"/>
    <property type="match status" value="2"/>
</dbReference>
<reference evidence="11 12" key="1">
    <citation type="journal article" date="2023" name="Plants (Basel)">
        <title>Bridging the Gap: Combining Genomics and Transcriptomics Approaches to Understand Stylosanthes scabra, an Orphan Legume from the Brazilian Caatinga.</title>
        <authorList>
            <person name="Ferreira-Neto J.R.C."/>
            <person name="da Silva M.D."/>
            <person name="Binneck E."/>
            <person name="de Melo N.F."/>
            <person name="da Silva R.H."/>
            <person name="de Melo A.L.T.M."/>
            <person name="Pandolfi V."/>
            <person name="Bustamante F.O."/>
            <person name="Brasileiro-Vidal A.C."/>
            <person name="Benko-Iseppon A.M."/>
        </authorList>
    </citation>
    <scope>NUCLEOTIDE SEQUENCE [LARGE SCALE GENOMIC DNA]</scope>
    <source>
        <tissue evidence="11">Leaves</tissue>
    </source>
</reference>
<organism evidence="11 12">
    <name type="scientific">Stylosanthes scabra</name>
    <dbReference type="NCBI Taxonomy" id="79078"/>
    <lineage>
        <taxon>Eukaryota</taxon>
        <taxon>Viridiplantae</taxon>
        <taxon>Streptophyta</taxon>
        <taxon>Embryophyta</taxon>
        <taxon>Tracheophyta</taxon>
        <taxon>Spermatophyta</taxon>
        <taxon>Magnoliopsida</taxon>
        <taxon>eudicotyledons</taxon>
        <taxon>Gunneridae</taxon>
        <taxon>Pentapetalae</taxon>
        <taxon>rosids</taxon>
        <taxon>fabids</taxon>
        <taxon>Fabales</taxon>
        <taxon>Fabaceae</taxon>
        <taxon>Papilionoideae</taxon>
        <taxon>50 kb inversion clade</taxon>
        <taxon>dalbergioids sensu lato</taxon>
        <taxon>Dalbergieae</taxon>
        <taxon>Pterocarpus clade</taxon>
        <taxon>Stylosanthes</taxon>
    </lineage>
</organism>
<dbReference type="PRINTS" id="PR00469">
    <property type="entry name" value="PNDRDTASEII"/>
</dbReference>
<dbReference type="PANTHER" id="PTHR43539">
    <property type="entry name" value="FLAVIN-BINDING MONOOXYGENASE-LIKE PROTEIN (AFU_ORTHOLOGUE AFUA_4G09220)"/>
    <property type="match status" value="1"/>
</dbReference>
<dbReference type="EMBL" id="JASCZI010121016">
    <property type="protein sequence ID" value="MED6158903.1"/>
    <property type="molecule type" value="Genomic_DNA"/>
</dbReference>
<keyword evidence="6" id="KW-0521">NADP</keyword>
<evidence type="ECO:0000313" key="12">
    <source>
        <dbReference type="Proteomes" id="UP001341840"/>
    </source>
</evidence>
<comment type="catalytic activity">
    <reaction evidence="9">
        <text>indole-3-pyruvate + NADPH + O2 + H(+) = (indol-3-yl)acetate + CO2 + NADP(+) + H2O</text>
        <dbReference type="Rhea" id="RHEA:34331"/>
        <dbReference type="ChEBI" id="CHEBI:15377"/>
        <dbReference type="ChEBI" id="CHEBI:15378"/>
        <dbReference type="ChEBI" id="CHEBI:15379"/>
        <dbReference type="ChEBI" id="CHEBI:16526"/>
        <dbReference type="ChEBI" id="CHEBI:17640"/>
        <dbReference type="ChEBI" id="CHEBI:30854"/>
        <dbReference type="ChEBI" id="CHEBI:57783"/>
        <dbReference type="ChEBI" id="CHEBI:58349"/>
        <dbReference type="EC" id="1.14.13.168"/>
    </reaction>
</comment>
<comment type="cofactor">
    <cofactor evidence="1 10">
        <name>FAD</name>
        <dbReference type="ChEBI" id="CHEBI:57692"/>
    </cofactor>
</comment>
<dbReference type="PANTHER" id="PTHR43539:SF52">
    <property type="entry name" value="FLAVIN-CONTAINING MONOOXYGENASE"/>
    <property type="match status" value="1"/>
</dbReference>
<dbReference type="EC" id="1.-.-.-" evidence="10"/>
<dbReference type="PIRSF" id="PIRSF000332">
    <property type="entry name" value="FMO"/>
    <property type="match status" value="1"/>
</dbReference>
<evidence type="ECO:0000256" key="5">
    <source>
        <dbReference type="ARBA" id="ARBA00022827"/>
    </source>
</evidence>
<dbReference type="Proteomes" id="UP001341840">
    <property type="component" value="Unassembled WGS sequence"/>
</dbReference>
<evidence type="ECO:0000313" key="11">
    <source>
        <dbReference type="EMBL" id="MED6158903.1"/>
    </source>
</evidence>
<dbReference type="InterPro" id="IPR036188">
    <property type="entry name" value="FAD/NAD-bd_sf"/>
</dbReference>
<comment type="pathway">
    <text evidence="2">Plant hormone metabolism; auxin biosynthesis.</text>
</comment>
<keyword evidence="7 10" id="KW-0560">Oxidoreductase</keyword>
<accession>A0ABU6UFM6</accession>
<comment type="similarity">
    <text evidence="3 10">Belongs to the FMO family.</text>
</comment>
<evidence type="ECO:0000256" key="3">
    <source>
        <dbReference type="ARBA" id="ARBA00009183"/>
    </source>
</evidence>
<evidence type="ECO:0000256" key="10">
    <source>
        <dbReference type="RuleBase" id="RU361177"/>
    </source>
</evidence>
<comment type="caution">
    <text evidence="11">The sequence shown here is derived from an EMBL/GenBank/DDBJ whole genome shotgun (WGS) entry which is preliminary data.</text>
</comment>
<dbReference type="PRINTS" id="PR00368">
    <property type="entry name" value="FADPNR"/>
</dbReference>
<proteinExistence type="inferred from homology"/>
<keyword evidence="12" id="KW-1185">Reference proteome</keyword>
<protein>
    <recommendedName>
        <fullName evidence="10">Flavin-containing monooxygenase</fullName>
        <ecNumber evidence="10">1.-.-.-</ecNumber>
    </recommendedName>
</protein>
<gene>
    <name evidence="11" type="ORF">PIB30_037364</name>
</gene>
<keyword evidence="5 10" id="KW-0274">FAD</keyword>
<evidence type="ECO:0000256" key="8">
    <source>
        <dbReference type="ARBA" id="ARBA00023070"/>
    </source>
</evidence>
<evidence type="ECO:0000256" key="7">
    <source>
        <dbReference type="ARBA" id="ARBA00023002"/>
    </source>
</evidence>
<keyword evidence="10" id="KW-0503">Monooxygenase</keyword>
<dbReference type="InterPro" id="IPR020946">
    <property type="entry name" value="Flavin_mOase-like"/>
</dbReference>
<evidence type="ECO:0000256" key="4">
    <source>
        <dbReference type="ARBA" id="ARBA00022630"/>
    </source>
</evidence>
<dbReference type="InterPro" id="IPR050982">
    <property type="entry name" value="Auxin_biosynth/cation_transpt"/>
</dbReference>
<evidence type="ECO:0000256" key="6">
    <source>
        <dbReference type="ARBA" id="ARBA00022857"/>
    </source>
</evidence>
<keyword evidence="4 10" id="KW-0285">Flavoprotein</keyword>
<dbReference type="Gene3D" id="3.50.50.60">
    <property type="entry name" value="FAD/NAD(P)-binding domain"/>
    <property type="match status" value="1"/>
</dbReference>
<dbReference type="InterPro" id="IPR000960">
    <property type="entry name" value="Flavin_mOase"/>
</dbReference>
<name>A0ABU6UFM6_9FABA</name>
<evidence type="ECO:0000256" key="2">
    <source>
        <dbReference type="ARBA" id="ARBA00004814"/>
    </source>
</evidence>
<dbReference type="PROSITE" id="PS51257">
    <property type="entry name" value="PROKAR_LIPOPROTEIN"/>
    <property type="match status" value="1"/>
</dbReference>
<evidence type="ECO:0000256" key="9">
    <source>
        <dbReference type="ARBA" id="ARBA00047707"/>
    </source>
</evidence>
<evidence type="ECO:0000256" key="1">
    <source>
        <dbReference type="ARBA" id="ARBA00001974"/>
    </source>
</evidence>
<keyword evidence="8" id="KW-0073">Auxin biosynthesis</keyword>
<sequence>MKEQVVAVIIVGAGTSGLAAAACLTQKSVPFILLEREDCFASLWQKYTYDRLHLHLAKKVCELPHLPFPHNYPRYVPKKLFIEYLDTYVKHFNITPLYHRSVELAEFHEVDQNWKVKAKNRRSGEVEEYCGRFLVVASGETAEPRVPQVEGLESFKGKVMHSTGYKNGKEFKDEHVLVVGSGNSGMEIALDLSNFGAKPSIIVRSPVHILSRDMMYYSGMLVKFLSFRTVEKVLVTVSRIVYGDLSKYGLPCPSEGPFTMKTKYGKFPIIDLGTVKKVKNGEIQVLSAEIEKIRGNEVLFRDGKCYTFDSIIFCTGFNRSTQKWLKGVEDLLNENGLVKASNFPNYWKGKNNLYCVGLAQRGFYGANIDAQNVANDIASLLN</sequence>